<comment type="caution">
    <text evidence="2">The sequence shown here is derived from an EMBL/GenBank/DDBJ whole genome shotgun (WGS) entry which is preliminary data.</text>
</comment>
<organism evidence="2 5">
    <name type="scientific">Phytophthora fragariae</name>
    <dbReference type="NCBI Taxonomy" id="53985"/>
    <lineage>
        <taxon>Eukaryota</taxon>
        <taxon>Sar</taxon>
        <taxon>Stramenopiles</taxon>
        <taxon>Oomycota</taxon>
        <taxon>Peronosporomycetes</taxon>
        <taxon>Peronosporales</taxon>
        <taxon>Peronosporaceae</taxon>
        <taxon>Phytophthora</taxon>
    </lineage>
</organism>
<evidence type="ECO:0000313" key="6">
    <source>
        <dbReference type="Proteomes" id="UP000437068"/>
    </source>
</evidence>
<sequence length="238" mass="26420">MPMFTVVLASASSSTFAKPTSAMAANFASGYVATSSAGRSMYTSGTSMASKLPVLVTEILAVNPFQVERGSKTAAWVTGAAALVLDVDARRCRERFTLLLTEYKANLAKSAAASGIEEEHTERDDLLANVRELSEDAEALRDEKMQEKEAKQLKNERADAMRKEAMNGMGKRNNKYDSFTELMAHVKEQGEFSRALDLRKVANEEKHLALERDRLSLEKEERMVFVDVLRAFTSRLPQ</sequence>
<evidence type="ECO:0000313" key="5">
    <source>
        <dbReference type="Proteomes" id="UP000429523"/>
    </source>
</evidence>
<reference evidence="5 6" key="1">
    <citation type="submission" date="2018-08" db="EMBL/GenBank/DDBJ databases">
        <title>Genomic investigation of the strawberry pathogen Phytophthora fragariae indicates pathogenicity is determined by transcriptional variation in three key races.</title>
        <authorList>
            <person name="Adams T.M."/>
            <person name="Armitage A.D."/>
            <person name="Sobczyk M.K."/>
            <person name="Bates H.J."/>
            <person name="Dunwell J.M."/>
            <person name="Nellist C.F."/>
            <person name="Harrison R.J."/>
        </authorList>
    </citation>
    <scope>NUCLEOTIDE SEQUENCE [LARGE SCALE GENOMIC DNA]</scope>
    <source>
        <strain evidence="4 6">A4</strain>
        <strain evidence="3 7">NOV-5</strain>
        <strain evidence="2 5">NOV-9</strain>
    </source>
</reference>
<keyword evidence="1" id="KW-0175">Coiled coil</keyword>
<gene>
    <name evidence="4" type="ORF">PF001_g5689</name>
    <name evidence="3" type="ORF">PF006_g11998</name>
    <name evidence="2" type="ORF">PF009_g3587</name>
</gene>
<dbReference type="EMBL" id="QXGA01000658">
    <property type="protein sequence ID" value="KAE9142930.1"/>
    <property type="molecule type" value="Genomic_DNA"/>
</dbReference>
<protein>
    <submittedName>
        <fullName evidence="2">Uncharacterized protein</fullName>
    </submittedName>
</protein>
<dbReference type="AlphaFoldDB" id="A0A6A3FQS8"/>
<evidence type="ECO:0000313" key="4">
    <source>
        <dbReference type="EMBL" id="KAE9319853.1"/>
    </source>
</evidence>
<dbReference type="PANTHER" id="PTHR37558">
    <property type="entry name" value="HTH CENPB-TYPE DOMAIN-CONTAINING PROTEIN"/>
    <property type="match status" value="1"/>
</dbReference>
<dbReference type="Proteomes" id="UP000429523">
    <property type="component" value="Unassembled WGS sequence"/>
</dbReference>
<evidence type="ECO:0000313" key="2">
    <source>
        <dbReference type="EMBL" id="KAE8946771.1"/>
    </source>
</evidence>
<evidence type="ECO:0000256" key="1">
    <source>
        <dbReference type="SAM" id="Coils"/>
    </source>
</evidence>
<evidence type="ECO:0000313" key="7">
    <source>
        <dbReference type="Proteomes" id="UP000440732"/>
    </source>
</evidence>
<dbReference type="Proteomes" id="UP000440732">
    <property type="component" value="Unassembled WGS sequence"/>
</dbReference>
<proteinExistence type="predicted"/>
<name>A0A6A3FQS8_9STRA</name>
<feature type="coiled-coil region" evidence="1">
    <location>
        <begin position="116"/>
        <end position="163"/>
    </location>
</feature>
<dbReference type="EMBL" id="QXGF01000104">
    <property type="protein sequence ID" value="KAE8946771.1"/>
    <property type="molecule type" value="Genomic_DNA"/>
</dbReference>
<dbReference type="PANTHER" id="PTHR37558:SF1">
    <property type="entry name" value="HTH CENPB-TYPE DOMAIN-CONTAINING PROTEIN"/>
    <property type="match status" value="1"/>
</dbReference>
<dbReference type="EMBL" id="QXGE01000215">
    <property type="protein sequence ID" value="KAE9319853.1"/>
    <property type="molecule type" value="Genomic_DNA"/>
</dbReference>
<dbReference type="Proteomes" id="UP000437068">
    <property type="component" value="Unassembled WGS sequence"/>
</dbReference>
<evidence type="ECO:0000313" key="3">
    <source>
        <dbReference type="EMBL" id="KAE9142930.1"/>
    </source>
</evidence>
<accession>A0A6A3FQS8</accession>